<dbReference type="GO" id="GO:0003677">
    <property type="term" value="F:DNA binding"/>
    <property type="evidence" value="ECO:0007669"/>
    <property type="project" value="InterPro"/>
</dbReference>
<dbReference type="GO" id="GO:0006310">
    <property type="term" value="P:DNA recombination"/>
    <property type="evidence" value="ECO:0007669"/>
    <property type="project" value="UniProtKB-KW"/>
</dbReference>
<dbReference type="SUPFAM" id="SSF56349">
    <property type="entry name" value="DNA breaking-rejoining enzymes"/>
    <property type="match status" value="1"/>
</dbReference>
<reference evidence="2" key="1">
    <citation type="submission" date="2019-10" db="EMBL/GenBank/DDBJ databases">
        <authorList>
            <person name="Paulsen S."/>
        </authorList>
    </citation>
    <scope>NUCLEOTIDE SEQUENCE</scope>
    <source>
        <strain evidence="2">LMG 19692</strain>
    </source>
</reference>
<dbReference type="AlphaFoldDB" id="A0A8I2H4B4"/>
<dbReference type="RefSeq" id="WP_128583080.1">
    <property type="nucleotide sequence ID" value="NZ_CBCSDF010000013.1"/>
</dbReference>
<organism evidence="2 4">
    <name type="scientific">Pseudoalteromonas maricaloris</name>
    <dbReference type="NCBI Taxonomy" id="184924"/>
    <lineage>
        <taxon>Bacteria</taxon>
        <taxon>Pseudomonadati</taxon>
        <taxon>Pseudomonadota</taxon>
        <taxon>Gammaproteobacteria</taxon>
        <taxon>Alteromonadales</taxon>
        <taxon>Pseudoalteromonadaceae</taxon>
        <taxon>Pseudoalteromonas</taxon>
    </lineage>
</organism>
<evidence type="ECO:0000313" key="3">
    <source>
        <dbReference type="EMBL" id="WOX28613.1"/>
    </source>
</evidence>
<evidence type="ECO:0000313" key="4">
    <source>
        <dbReference type="Proteomes" id="UP000646877"/>
    </source>
</evidence>
<dbReference type="Gene3D" id="1.10.443.10">
    <property type="entry name" value="Intergrase catalytic core"/>
    <property type="match status" value="1"/>
</dbReference>
<evidence type="ECO:0000313" key="5">
    <source>
        <dbReference type="Proteomes" id="UP001304419"/>
    </source>
</evidence>
<dbReference type="Proteomes" id="UP001304419">
    <property type="component" value="Chromosome 1"/>
</dbReference>
<protein>
    <submittedName>
        <fullName evidence="2">Site-specific integrase</fullName>
    </submittedName>
</protein>
<evidence type="ECO:0000313" key="2">
    <source>
        <dbReference type="EMBL" id="NLR21970.1"/>
    </source>
</evidence>
<dbReference type="Proteomes" id="UP000646877">
    <property type="component" value="Unassembled WGS sequence"/>
</dbReference>
<dbReference type="InterPro" id="IPR013762">
    <property type="entry name" value="Integrase-like_cat_sf"/>
</dbReference>
<keyword evidence="1" id="KW-0233">DNA recombination</keyword>
<dbReference type="GO" id="GO:0015074">
    <property type="term" value="P:DNA integration"/>
    <property type="evidence" value="ECO:0007669"/>
    <property type="project" value="InterPro"/>
</dbReference>
<name>A0A8I2H4B4_9GAMM</name>
<sequence>MAILQTKQPVKSKLEQNRLINCITDKTFSISDSNSGETFSLDVSFKGANSRWRNWGREYLIQWANGYTDSKLQTLSARKSTIEMKRNQIAKLITWATINKPDASLASWSEEDVFNLLKDIVFNNIQTPERKLLDSSLQFIGKDTLLKTAWHISNSGNLYRKGLLSDGYLGPSNFESILSEFEHDLTLLECDFKEWIKGGSYDSVPLEVASLLLLEAMNTIHSDEAKAVRAYFSVQRSALKLFPESVFKKGNTIFNQVVSGKAVNKQFIQAAKRIENFLEAVQAQFKSLKGSKDFDPVDFVINLGGHKQLNNKVKEIYDACKIIFFCLTGIRVHEMKQTDSQDYYKDDDGVWRFKTKEDKTQQGTKQLRAIGGLAAEAADILCDVSYITKHDRKDGQSTYLFGYYTAMKTHFGADEKRVVHDGAGVSRENFRDRLIIFFNKVVDKFGDTVLDEYRGIYPHAFRHSFVDFVLRRFDGNIHEAIRNHFRHCINGEFTNTYTDSKAQDQIEFAAQQKYMAELVFEMVGEHSQDFTGPIALFIQREVSKFEFVTEEDIGAYINELKTDLLHVVPHEYGYCLVLKSRQHLAKCLDKKTGIAKVLNGCFELCSGCPNSLHNKASHKENIIRNVISHESFLEKFPIKNTPQSEVSKKVVQNGNKILAEMEN</sequence>
<dbReference type="InterPro" id="IPR011010">
    <property type="entry name" value="DNA_brk_join_enz"/>
</dbReference>
<evidence type="ECO:0000256" key="1">
    <source>
        <dbReference type="ARBA" id="ARBA00023172"/>
    </source>
</evidence>
<accession>A0A8I2H4B4</accession>
<keyword evidence="5" id="KW-1185">Reference proteome</keyword>
<dbReference type="EMBL" id="CP137578">
    <property type="protein sequence ID" value="WOX28613.1"/>
    <property type="molecule type" value="Genomic_DNA"/>
</dbReference>
<dbReference type="EMBL" id="WEIA01000006">
    <property type="protein sequence ID" value="NLR21970.1"/>
    <property type="molecule type" value="Genomic_DNA"/>
</dbReference>
<reference evidence="3 5" key="2">
    <citation type="submission" date="2023-10" db="EMBL/GenBank/DDBJ databases">
        <title>To unveil natural product biosynthetic capacity in Pseudoalteromonas.</title>
        <authorList>
            <person name="Wang J."/>
        </authorList>
    </citation>
    <scope>NUCLEOTIDE SEQUENCE [LARGE SCALE GENOMIC DNA]</scope>
    <source>
        <strain evidence="3 5">DSM 15914</strain>
    </source>
</reference>
<gene>
    <name evidence="2" type="ORF">F9Y85_11685</name>
    <name evidence="3" type="ORF">R5H13_18665</name>
</gene>
<proteinExistence type="predicted"/>